<dbReference type="EMBL" id="JABFTP020000001">
    <property type="protein sequence ID" value="KAL3266644.1"/>
    <property type="molecule type" value="Genomic_DNA"/>
</dbReference>
<comment type="caution">
    <text evidence="7">The sequence shown here is derived from an EMBL/GenBank/DDBJ whole genome shotgun (WGS) entry which is preliminary data.</text>
</comment>
<reference evidence="7 8" key="1">
    <citation type="journal article" date="2021" name="BMC Biol.">
        <title>Horizontally acquired antibacterial genes associated with adaptive radiation of ladybird beetles.</title>
        <authorList>
            <person name="Li H.S."/>
            <person name="Tang X.F."/>
            <person name="Huang Y.H."/>
            <person name="Xu Z.Y."/>
            <person name="Chen M.L."/>
            <person name="Du X.Y."/>
            <person name="Qiu B.Y."/>
            <person name="Chen P.T."/>
            <person name="Zhang W."/>
            <person name="Slipinski A."/>
            <person name="Escalona H.E."/>
            <person name="Waterhouse R.M."/>
            <person name="Zwick A."/>
            <person name="Pang H."/>
        </authorList>
    </citation>
    <scope>NUCLEOTIDE SEQUENCE [LARGE SCALE GENOMIC DNA]</scope>
    <source>
        <strain evidence="7">SYSU2018</strain>
    </source>
</reference>
<comment type="subcellular location">
    <subcellularLocation>
        <location evidence="1">Cytoplasm</location>
        <location evidence="1">Cytoskeleton</location>
        <location evidence="1">Spindle</location>
    </subcellularLocation>
</comment>
<evidence type="ECO:0000256" key="4">
    <source>
        <dbReference type="SAM" id="Coils"/>
    </source>
</evidence>
<dbReference type="GO" id="GO:0005819">
    <property type="term" value="C:spindle"/>
    <property type="evidence" value="ECO:0007669"/>
    <property type="project" value="UniProtKB-SubCell"/>
</dbReference>
<evidence type="ECO:0000313" key="8">
    <source>
        <dbReference type="Proteomes" id="UP001516400"/>
    </source>
</evidence>
<sequence length="133" mass="15722">MIEEQNTLIEPFKEQLEAYEMEMSNLQNAKNHMENEAKDLGIKYAQILGHQNHKQKIKYMVNLKSKNEDLMKANLDLEAKVRSQDKKMEKLKRENVDLKRNLRKQSIFEDKENMASPNRSFKCESPGPLRELN</sequence>
<evidence type="ECO:0000256" key="3">
    <source>
        <dbReference type="ARBA" id="ARBA00023212"/>
    </source>
</evidence>
<feature type="region of interest" description="Disordered" evidence="5">
    <location>
        <begin position="103"/>
        <end position="133"/>
    </location>
</feature>
<dbReference type="InterPro" id="IPR031794">
    <property type="entry name" value="HMMR_C"/>
</dbReference>
<evidence type="ECO:0000313" key="7">
    <source>
        <dbReference type="EMBL" id="KAL3266644.1"/>
    </source>
</evidence>
<feature type="compositionally biased region" description="Basic and acidic residues" evidence="5">
    <location>
        <begin position="103"/>
        <end position="113"/>
    </location>
</feature>
<accession>A0ABD2MJY5</accession>
<dbReference type="Proteomes" id="UP001516400">
    <property type="component" value="Unassembled WGS sequence"/>
</dbReference>
<keyword evidence="4" id="KW-0175">Coiled coil</keyword>
<keyword evidence="3" id="KW-0206">Cytoskeleton</keyword>
<evidence type="ECO:0000256" key="2">
    <source>
        <dbReference type="ARBA" id="ARBA00022490"/>
    </source>
</evidence>
<keyword evidence="2" id="KW-0963">Cytoplasm</keyword>
<gene>
    <name evidence="7" type="ORF">HHI36_010807</name>
</gene>
<proteinExistence type="predicted"/>
<evidence type="ECO:0000259" key="6">
    <source>
        <dbReference type="Pfam" id="PF15908"/>
    </source>
</evidence>
<dbReference type="PANTHER" id="PTHR18956:SF6">
    <property type="entry name" value="HYALURONAN MEDIATED MOTILITY RECEPTOR"/>
    <property type="match status" value="1"/>
</dbReference>
<evidence type="ECO:0000256" key="5">
    <source>
        <dbReference type="SAM" id="MobiDB-lite"/>
    </source>
</evidence>
<keyword evidence="8" id="KW-1185">Reference proteome</keyword>
<feature type="coiled-coil region" evidence="4">
    <location>
        <begin position="9"/>
        <end position="101"/>
    </location>
</feature>
<dbReference type="PANTHER" id="PTHR18956">
    <property type="entry name" value="HYALURONAN MEDIATED MOTILITY RECEPTOR"/>
    <property type="match status" value="1"/>
</dbReference>
<organism evidence="7 8">
    <name type="scientific">Cryptolaemus montrouzieri</name>
    <dbReference type="NCBI Taxonomy" id="559131"/>
    <lineage>
        <taxon>Eukaryota</taxon>
        <taxon>Metazoa</taxon>
        <taxon>Ecdysozoa</taxon>
        <taxon>Arthropoda</taxon>
        <taxon>Hexapoda</taxon>
        <taxon>Insecta</taxon>
        <taxon>Pterygota</taxon>
        <taxon>Neoptera</taxon>
        <taxon>Endopterygota</taxon>
        <taxon>Coleoptera</taxon>
        <taxon>Polyphaga</taxon>
        <taxon>Cucujiformia</taxon>
        <taxon>Coccinelloidea</taxon>
        <taxon>Coccinellidae</taxon>
        <taxon>Scymninae</taxon>
        <taxon>Scymnini</taxon>
        <taxon>Cryptolaemus</taxon>
    </lineage>
</organism>
<dbReference type="InterPro" id="IPR026203">
    <property type="entry name" value="IHABP"/>
</dbReference>
<feature type="domain" description="Hyaluronan-mediated motility receptor C-terminal" evidence="6">
    <location>
        <begin position="3"/>
        <end position="113"/>
    </location>
</feature>
<dbReference type="Pfam" id="PF15908">
    <property type="entry name" value="HMMR_C"/>
    <property type="match status" value="1"/>
</dbReference>
<evidence type="ECO:0000256" key="1">
    <source>
        <dbReference type="ARBA" id="ARBA00004186"/>
    </source>
</evidence>
<protein>
    <recommendedName>
        <fullName evidence="6">Hyaluronan-mediated motility receptor C-terminal domain-containing protein</fullName>
    </recommendedName>
</protein>
<name>A0ABD2MJY5_9CUCU</name>
<dbReference type="AlphaFoldDB" id="A0ABD2MJY5"/>